<evidence type="ECO:0000313" key="2">
    <source>
        <dbReference type="Proteomes" id="UP001238334"/>
    </source>
</evidence>
<proteinExistence type="predicted"/>
<name>A0A9Y2KVR1_9RHOB</name>
<dbReference type="Proteomes" id="UP001238334">
    <property type="component" value="Chromosome"/>
</dbReference>
<gene>
    <name evidence="1" type="ORF">QPJ95_12940</name>
</gene>
<keyword evidence="2" id="KW-1185">Reference proteome</keyword>
<dbReference type="EMBL" id="CP127247">
    <property type="protein sequence ID" value="WIY23563.1"/>
    <property type="molecule type" value="Genomic_DNA"/>
</dbReference>
<evidence type="ECO:0000313" key="1">
    <source>
        <dbReference type="EMBL" id="WIY23563.1"/>
    </source>
</evidence>
<organism evidence="1 2">
    <name type="scientific">Parasedimentitalea psychrophila</name>
    <dbReference type="NCBI Taxonomy" id="2997337"/>
    <lineage>
        <taxon>Bacteria</taxon>
        <taxon>Pseudomonadati</taxon>
        <taxon>Pseudomonadota</taxon>
        <taxon>Alphaproteobacteria</taxon>
        <taxon>Rhodobacterales</taxon>
        <taxon>Paracoccaceae</taxon>
        <taxon>Parasedimentitalea</taxon>
    </lineage>
</organism>
<dbReference type="KEGG" id="ppso:QPJ95_12940"/>
<protein>
    <submittedName>
        <fullName evidence="1">Uncharacterized protein</fullName>
    </submittedName>
</protein>
<dbReference type="AlphaFoldDB" id="A0A9Y2KVR1"/>
<reference evidence="1 2" key="1">
    <citation type="submission" date="2023-06" db="EMBL/GenBank/DDBJ databases">
        <title>Parasedimentitalea psychrophila sp. nov., a psychrophilic bacterium isolated from deep-sea sediment.</title>
        <authorList>
            <person name="Li A."/>
        </authorList>
    </citation>
    <scope>NUCLEOTIDE SEQUENCE [LARGE SCALE GENOMIC DNA]</scope>
    <source>
        <strain evidence="1 2">QS115</strain>
    </source>
</reference>
<dbReference type="RefSeq" id="WP_270917834.1">
    <property type="nucleotide sequence ID" value="NZ_CP127247.1"/>
</dbReference>
<accession>A0A9Y2KVR1</accession>
<sequence>MVEKMDSWSEWYNNPLGYVRNDTGTVVKYWIRQEAEAVFSSVGGVNILESFRLDREQKTVSEALPEGLPKAWFWGWVLQRSAV</sequence>